<evidence type="ECO:0000313" key="2">
    <source>
        <dbReference type="Proteomes" id="UP001059950"/>
    </source>
</evidence>
<dbReference type="InterPro" id="IPR014984">
    <property type="entry name" value="HopJ"/>
</dbReference>
<sequence length="116" mass="13046">MDLQHFIEQLDSNSGFDFEDTMAIITAHYDYTPTRFTNGDLVNDAGTNEGSCKIFAFAQINQLSEQQTLNCFGRFYRQDVLEKPQGSDHGNIRNFMLHGWSGINFGQAALTAKSLT</sequence>
<protein>
    <submittedName>
        <fullName evidence="1">HopJ type III effector protein</fullName>
    </submittedName>
</protein>
<dbReference type="EMBL" id="CP073344">
    <property type="protein sequence ID" value="UTW04598.1"/>
    <property type="molecule type" value="Genomic_DNA"/>
</dbReference>
<gene>
    <name evidence="1" type="ORF">KDX31_06230</name>
</gene>
<keyword evidence="2" id="KW-1185">Reference proteome</keyword>
<evidence type="ECO:0000313" key="1">
    <source>
        <dbReference type="EMBL" id="UTW04598.1"/>
    </source>
</evidence>
<accession>A0ABY5GXS2</accession>
<proteinExistence type="predicted"/>
<dbReference type="InterPro" id="IPR038604">
    <property type="entry name" value="HopJ_sf"/>
</dbReference>
<reference evidence="1" key="1">
    <citation type="submission" date="2021-04" db="EMBL/GenBank/DDBJ databases">
        <title>Oceanospirillales bacteria with DddD are important DMSP degraders in coastal seawater.</title>
        <authorList>
            <person name="Liu J."/>
        </authorList>
    </citation>
    <scope>NUCLEOTIDE SEQUENCE</scope>
    <source>
        <strain evidence="1">GY6</strain>
    </source>
</reference>
<dbReference type="Gene3D" id="3.20.160.10">
    <property type="entry name" value="vpa0580 domain like"/>
    <property type="match status" value="1"/>
</dbReference>
<dbReference type="Proteomes" id="UP001059950">
    <property type="component" value="Chromosome"/>
</dbReference>
<organism evidence="1 2">
    <name type="scientific">Amphritea atlantica</name>
    <dbReference type="NCBI Taxonomy" id="355243"/>
    <lineage>
        <taxon>Bacteria</taxon>
        <taxon>Pseudomonadati</taxon>
        <taxon>Pseudomonadota</taxon>
        <taxon>Gammaproteobacteria</taxon>
        <taxon>Oceanospirillales</taxon>
        <taxon>Oceanospirillaceae</taxon>
        <taxon>Amphritea</taxon>
    </lineage>
</organism>
<name>A0ABY5GXS2_9GAMM</name>
<dbReference type="Pfam" id="PF08888">
    <property type="entry name" value="HopJ"/>
    <property type="match status" value="1"/>
</dbReference>